<evidence type="ECO:0000256" key="6">
    <source>
        <dbReference type="ARBA" id="ARBA00023315"/>
    </source>
</evidence>
<dbReference type="Pfam" id="PF02388">
    <property type="entry name" value="FemAB"/>
    <property type="match status" value="1"/>
</dbReference>
<evidence type="ECO:0000256" key="5">
    <source>
        <dbReference type="ARBA" id="ARBA00022984"/>
    </source>
</evidence>
<dbReference type="SUPFAM" id="SSF55729">
    <property type="entry name" value="Acyl-CoA N-acyltransferases (Nat)"/>
    <property type="match status" value="2"/>
</dbReference>
<proteinExistence type="inferred from homology"/>
<name>A0A0R2H908_WEIVI</name>
<evidence type="ECO:0000256" key="2">
    <source>
        <dbReference type="ARBA" id="ARBA00022490"/>
    </source>
</evidence>
<dbReference type="OrthoDB" id="2303924at2"/>
<dbReference type="GO" id="GO:0016755">
    <property type="term" value="F:aminoacyltransferase activity"/>
    <property type="evidence" value="ECO:0007669"/>
    <property type="project" value="InterPro"/>
</dbReference>
<comment type="caution">
    <text evidence="8">The sequence shown here is derived from an EMBL/GenBank/DDBJ whole genome shotgun (WGS) entry which is preliminary data.</text>
</comment>
<keyword evidence="9" id="KW-1185">Reference proteome</keyword>
<sequence>MNKFKFVELTPAEWAPFEHNQPNGGMLQSIEQYELLKDRGAEAKILGLKHDGKLIAGAVVTFNAIRGGKEVLINHGPVLDYEDHGLLHTYLEHLKAYAKPLGGLYIKFSPNEAYQIFDNEGHGVADPNEMLLNRIEKIGAIHLPFDKGMTATNVASWIYEKDLRQLNDETLTASYAPDVKYYLKKTQQFGVKLRELTREELPAFKALTEDTAKRVGFADKPLEFYQIFFDDYGERAHYVVAEINFVDYINNEKDVIAKLDEKLTKLGERLAVKETKKNRGQFNEFTDQKQQHQKRIQKIMDMFGEQVPTDDVIIAGALFVEQPQEMSYLYSGMYEQYKEFFGPYLIQDTMMRKTIAAGLPKYNFLGISGEFDGSDGVFKFKKEFNGQPVQMLGEFEYPIRHLKHKMYKSLKRILNR</sequence>
<dbReference type="GO" id="GO:0008360">
    <property type="term" value="P:regulation of cell shape"/>
    <property type="evidence" value="ECO:0007669"/>
    <property type="project" value="UniProtKB-KW"/>
</dbReference>
<gene>
    <name evidence="8" type="ORF">IV50_GL000902</name>
</gene>
<evidence type="ECO:0000256" key="1">
    <source>
        <dbReference type="ARBA" id="ARBA00009943"/>
    </source>
</evidence>
<dbReference type="PANTHER" id="PTHR36174:SF2">
    <property type="entry name" value="AMINOACYLTRANSFERASE FEMA"/>
    <property type="match status" value="1"/>
</dbReference>
<dbReference type="PANTHER" id="PTHR36174">
    <property type="entry name" value="LIPID II:GLYCINE GLYCYLTRANSFERASE"/>
    <property type="match status" value="1"/>
</dbReference>
<evidence type="ECO:0000313" key="8">
    <source>
        <dbReference type="EMBL" id="KRN46620.1"/>
    </source>
</evidence>
<dbReference type="GO" id="GO:0009252">
    <property type="term" value="P:peptidoglycan biosynthetic process"/>
    <property type="evidence" value="ECO:0007669"/>
    <property type="project" value="UniProtKB-KW"/>
</dbReference>
<dbReference type="Gene3D" id="1.20.58.90">
    <property type="match status" value="1"/>
</dbReference>
<dbReference type="PATRIC" id="fig|1629.5.peg.910"/>
<protein>
    <submittedName>
        <fullName evidence="8">Uncharacterized protein</fullName>
    </submittedName>
</protein>
<dbReference type="Proteomes" id="UP000051992">
    <property type="component" value="Unassembled WGS sequence"/>
</dbReference>
<organism evidence="8 9">
    <name type="scientific">Weissella viridescens</name>
    <name type="common">Lactobacillus viridescens</name>
    <dbReference type="NCBI Taxonomy" id="1629"/>
    <lineage>
        <taxon>Bacteria</taxon>
        <taxon>Bacillati</taxon>
        <taxon>Bacillota</taxon>
        <taxon>Bacilli</taxon>
        <taxon>Lactobacillales</taxon>
        <taxon>Lactobacillaceae</taxon>
        <taxon>Weissella</taxon>
    </lineage>
</organism>
<accession>A0A0R2H908</accession>
<keyword evidence="5" id="KW-0573">Peptidoglycan synthesis</keyword>
<evidence type="ECO:0000313" key="9">
    <source>
        <dbReference type="Proteomes" id="UP000051992"/>
    </source>
</evidence>
<evidence type="ECO:0000256" key="3">
    <source>
        <dbReference type="ARBA" id="ARBA00022679"/>
    </source>
</evidence>
<reference evidence="8 9" key="1">
    <citation type="journal article" date="2015" name="Genome Announc.">
        <title>Expanding the biotechnology potential of lactobacilli through comparative genomics of 213 strains and associated genera.</title>
        <authorList>
            <person name="Sun Z."/>
            <person name="Harris H.M."/>
            <person name="McCann A."/>
            <person name="Guo C."/>
            <person name="Argimon S."/>
            <person name="Zhang W."/>
            <person name="Yang X."/>
            <person name="Jeffery I.B."/>
            <person name="Cooney J.C."/>
            <person name="Kagawa T.F."/>
            <person name="Liu W."/>
            <person name="Song Y."/>
            <person name="Salvetti E."/>
            <person name="Wrobel A."/>
            <person name="Rasinkangas P."/>
            <person name="Parkhill J."/>
            <person name="Rea M.C."/>
            <person name="O'Sullivan O."/>
            <person name="Ritari J."/>
            <person name="Douillard F.P."/>
            <person name="Paul Ross R."/>
            <person name="Yang R."/>
            <person name="Briner A.E."/>
            <person name="Felis G.E."/>
            <person name="de Vos W.M."/>
            <person name="Barrangou R."/>
            <person name="Klaenhammer T.R."/>
            <person name="Caufield P.W."/>
            <person name="Cui Y."/>
            <person name="Zhang H."/>
            <person name="O'Toole P.W."/>
        </authorList>
    </citation>
    <scope>NUCLEOTIDE SEQUENCE [LARGE SCALE GENOMIC DNA]</scope>
    <source>
        <strain evidence="8 9">DSM 20410</strain>
    </source>
</reference>
<dbReference type="AlphaFoldDB" id="A0A0R2H908"/>
<dbReference type="EMBL" id="JQBM01000002">
    <property type="protein sequence ID" value="KRN46620.1"/>
    <property type="molecule type" value="Genomic_DNA"/>
</dbReference>
<comment type="similarity">
    <text evidence="1">Belongs to the FemABX family.</text>
</comment>
<dbReference type="GO" id="GO:0071555">
    <property type="term" value="P:cell wall organization"/>
    <property type="evidence" value="ECO:0007669"/>
    <property type="project" value="UniProtKB-KW"/>
</dbReference>
<dbReference type="InterPro" id="IPR003447">
    <property type="entry name" value="FEMABX"/>
</dbReference>
<dbReference type="RefSeq" id="WP_057745658.1">
    <property type="nucleotide sequence ID" value="NZ_BJLU01000002.1"/>
</dbReference>
<dbReference type="Gene3D" id="3.40.630.30">
    <property type="match status" value="2"/>
</dbReference>
<keyword evidence="2" id="KW-0963">Cytoplasm</keyword>
<evidence type="ECO:0000256" key="7">
    <source>
        <dbReference type="ARBA" id="ARBA00023316"/>
    </source>
</evidence>
<keyword evidence="7" id="KW-0961">Cell wall biogenesis/degradation</keyword>
<keyword evidence="3" id="KW-0808">Transferase</keyword>
<keyword evidence="4" id="KW-0133">Cell shape</keyword>
<evidence type="ECO:0000256" key="4">
    <source>
        <dbReference type="ARBA" id="ARBA00022960"/>
    </source>
</evidence>
<dbReference type="InterPro" id="IPR016181">
    <property type="entry name" value="Acyl_CoA_acyltransferase"/>
</dbReference>
<dbReference type="PROSITE" id="PS51191">
    <property type="entry name" value="FEMABX"/>
    <property type="match status" value="1"/>
</dbReference>
<keyword evidence="6" id="KW-0012">Acyltransferase</keyword>
<dbReference type="InterPro" id="IPR050644">
    <property type="entry name" value="PG_Glycine_Bridge_Synth"/>
</dbReference>